<accession>A0A229SR90</accession>
<protein>
    <submittedName>
        <fullName evidence="2">Uncharacterized protein</fullName>
    </submittedName>
</protein>
<organism evidence="2 3">
    <name type="scientific">Amycolatopsis vastitatis</name>
    <dbReference type="NCBI Taxonomy" id="1905142"/>
    <lineage>
        <taxon>Bacteria</taxon>
        <taxon>Bacillati</taxon>
        <taxon>Actinomycetota</taxon>
        <taxon>Actinomycetes</taxon>
        <taxon>Pseudonocardiales</taxon>
        <taxon>Pseudonocardiaceae</taxon>
        <taxon>Amycolatopsis</taxon>
    </lineage>
</organism>
<reference evidence="3" key="1">
    <citation type="submission" date="2017-07" db="EMBL/GenBank/DDBJ databases">
        <title>Comparative genome mining reveals phylogenetic distribution patterns of secondary metabolites in Amycolatopsis.</title>
        <authorList>
            <person name="Adamek M."/>
            <person name="Alanjary M."/>
            <person name="Sales-Ortells H."/>
            <person name="Goodfellow M."/>
            <person name="Bull A.T."/>
            <person name="Kalinowski J."/>
            <person name="Ziemert N."/>
        </authorList>
    </citation>
    <scope>NUCLEOTIDE SEQUENCE [LARGE SCALE GENOMIC DNA]</scope>
    <source>
        <strain evidence="3">H5</strain>
    </source>
</reference>
<dbReference type="EMBL" id="NMUL01000049">
    <property type="protein sequence ID" value="OXM61139.1"/>
    <property type="molecule type" value="Genomic_DNA"/>
</dbReference>
<comment type="caution">
    <text evidence="2">The sequence shown here is derived from an EMBL/GenBank/DDBJ whole genome shotgun (WGS) entry which is preliminary data.</text>
</comment>
<gene>
    <name evidence="2" type="ORF">CF165_39470</name>
</gene>
<evidence type="ECO:0000256" key="1">
    <source>
        <dbReference type="SAM" id="MobiDB-lite"/>
    </source>
</evidence>
<dbReference type="AlphaFoldDB" id="A0A229SR90"/>
<feature type="compositionally biased region" description="Pro residues" evidence="1">
    <location>
        <begin position="31"/>
        <end position="43"/>
    </location>
</feature>
<name>A0A229SR90_9PSEU</name>
<sequence length="634" mass="66183">MGAPWLAGVGGNGAFGRLVVQRDPLLSSPAPSGPAPLSSPAPSPEALVCRPEEARMNSSNVEVDGRSVADVGADLQTRNRNYRRLVDFEREGAQSTQRDEQNWYTNLGVTGSVIDWFNSEHKTDPTRWARAYPMWDRAASGFDAAISGHVTTAGINDTGQASVDARATFEEAAQLTSQYRDEYQRYLSGFSHSAEGILRVSTIVRDVSFATAVALAVVVAAPVVAGALTTFGTGTLGLSAGSTALTAFTYGGTAVGMGALGAGIEGTGQALGTLGAQASAALVDLIRGSEHAADNFDFSQVAEQGWEGMRRGFVDGVLAFAGAQAERVVASYASQAVRAALGPANSSLMSLVIRRALTRAISGGATGSVIGALQAGLNAAIQGQDMNGIMTAMERGFVVGAAAGTTLGAIGGGFEARGADRLRQAILPRLRAAAANGSPSAQVLFDQLQGELGANPGIGTNDQLRQALPGVWGAVRDPDAIANALADIWLEEHLLGLMAPRDAASRYGQAAMVLSRRAGAPVVVLPRGTSFSPDAFYNDVVLQGNRFLDLSVLDISPEHGATTHMIQDLVVDRALHGTGMRSEQLRALFSGATDSSGRNIGNDLWIEIFDSFQNGLNQPEVVYPIMRDGLNGLR</sequence>
<proteinExistence type="predicted"/>
<evidence type="ECO:0000313" key="3">
    <source>
        <dbReference type="Proteomes" id="UP000215199"/>
    </source>
</evidence>
<evidence type="ECO:0000313" key="2">
    <source>
        <dbReference type="EMBL" id="OXM61139.1"/>
    </source>
</evidence>
<feature type="region of interest" description="Disordered" evidence="1">
    <location>
        <begin position="24"/>
        <end position="45"/>
    </location>
</feature>
<keyword evidence="3" id="KW-1185">Reference proteome</keyword>
<dbReference type="Proteomes" id="UP000215199">
    <property type="component" value="Unassembled WGS sequence"/>
</dbReference>